<evidence type="ECO:0000313" key="3">
    <source>
        <dbReference type="Proteomes" id="UP000009168"/>
    </source>
</evidence>
<dbReference type="EMBL" id="GG662853">
    <property type="protein sequence ID" value="EAR87257.2"/>
    <property type="molecule type" value="Genomic_DNA"/>
</dbReference>
<keyword evidence="3" id="KW-1185">Reference proteome</keyword>
<dbReference type="RefSeq" id="XP_001007502.2">
    <property type="nucleotide sequence ID" value="XM_001007502.2"/>
</dbReference>
<feature type="region of interest" description="Disordered" evidence="1">
    <location>
        <begin position="147"/>
        <end position="168"/>
    </location>
</feature>
<name>I7M6U1_TETTS</name>
<sequence length="371" mass="43054">MIKQKLLSKLTYTEAGVIFRKELEQSQISITDRYEDEQAKQETILSKQKFIPQNSPDTTLNSPRIYLQTLRQEIVNTKDDQKLVGILLPDIQKSKVLQASQSQSSCNSPRISQYILKKVNNVKSVASEEDKLIKKLESLSLKLQNSQLKSQRGQLDKSNLNSPLMLSSSPKSVFERQSKFSYHYQENQNPRTNRKNFDLQNDMEDGNSLTASFKQQPINRNIFDQVEIDDQSKLFYLSSKLDKIYKKHSIIQVNQEAIKNNISSKYIKMSEIAAFDKNTFDLKKFKKDGGENLFAISKEFKEEEERKKQNIAQIHKHKYINFWKGQPLLGGSKNVDQRFSIPRQTSKKKLNLSPLEQAQIENMKMLFNSRS</sequence>
<dbReference type="KEGG" id="tet:TTHERM_00053730"/>
<evidence type="ECO:0000313" key="2">
    <source>
        <dbReference type="EMBL" id="EAR87257.2"/>
    </source>
</evidence>
<organism evidence="2 3">
    <name type="scientific">Tetrahymena thermophila (strain SB210)</name>
    <dbReference type="NCBI Taxonomy" id="312017"/>
    <lineage>
        <taxon>Eukaryota</taxon>
        <taxon>Sar</taxon>
        <taxon>Alveolata</taxon>
        <taxon>Ciliophora</taxon>
        <taxon>Intramacronucleata</taxon>
        <taxon>Oligohymenophorea</taxon>
        <taxon>Hymenostomatida</taxon>
        <taxon>Tetrahymenina</taxon>
        <taxon>Tetrahymenidae</taxon>
        <taxon>Tetrahymena</taxon>
    </lineage>
</organism>
<dbReference type="Proteomes" id="UP000009168">
    <property type="component" value="Unassembled WGS sequence"/>
</dbReference>
<gene>
    <name evidence="2" type="ORF">TTHERM_00053730</name>
</gene>
<evidence type="ECO:0000256" key="1">
    <source>
        <dbReference type="SAM" id="MobiDB-lite"/>
    </source>
</evidence>
<dbReference type="AlphaFoldDB" id="I7M6U1"/>
<dbReference type="InParanoid" id="I7M6U1"/>
<protein>
    <submittedName>
        <fullName evidence="2">Uncharacterized protein</fullName>
    </submittedName>
</protein>
<accession>I7M6U1</accession>
<dbReference type="GeneID" id="7832690"/>
<reference evidence="3" key="1">
    <citation type="journal article" date="2006" name="PLoS Biol.">
        <title>Macronuclear genome sequence of the ciliate Tetrahymena thermophila, a model eukaryote.</title>
        <authorList>
            <person name="Eisen J.A."/>
            <person name="Coyne R.S."/>
            <person name="Wu M."/>
            <person name="Wu D."/>
            <person name="Thiagarajan M."/>
            <person name="Wortman J.R."/>
            <person name="Badger J.H."/>
            <person name="Ren Q."/>
            <person name="Amedeo P."/>
            <person name="Jones K.M."/>
            <person name="Tallon L.J."/>
            <person name="Delcher A.L."/>
            <person name="Salzberg S.L."/>
            <person name="Silva J.C."/>
            <person name="Haas B.J."/>
            <person name="Majoros W.H."/>
            <person name="Farzad M."/>
            <person name="Carlton J.M."/>
            <person name="Smith R.K. Jr."/>
            <person name="Garg J."/>
            <person name="Pearlman R.E."/>
            <person name="Karrer K.M."/>
            <person name="Sun L."/>
            <person name="Manning G."/>
            <person name="Elde N.C."/>
            <person name="Turkewitz A.P."/>
            <person name="Asai D.J."/>
            <person name="Wilkes D.E."/>
            <person name="Wang Y."/>
            <person name="Cai H."/>
            <person name="Collins K."/>
            <person name="Stewart B.A."/>
            <person name="Lee S.R."/>
            <person name="Wilamowska K."/>
            <person name="Weinberg Z."/>
            <person name="Ruzzo W.L."/>
            <person name="Wloga D."/>
            <person name="Gaertig J."/>
            <person name="Frankel J."/>
            <person name="Tsao C.-C."/>
            <person name="Gorovsky M.A."/>
            <person name="Keeling P.J."/>
            <person name="Waller R.F."/>
            <person name="Patron N.J."/>
            <person name="Cherry J.M."/>
            <person name="Stover N.A."/>
            <person name="Krieger C.J."/>
            <person name="del Toro C."/>
            <person name="Ryder H.F."/>
            <person name="Williamson S.C."/>
            <person name="Barbeau R.A."/>
            <person name="Hamilton E.P."/>
            <person name="Orias E."/>
        </authorList>
    </citation>
    <scope>NUCLEOTIDE SEQUENCE [LARGE SCALE GENOMIC DNA]</scope>
    <source>
        <strain evidence="3">SB210</strain>
    </source>
</reference>
<proteinExistence type="predicted"/>